<dbReference type="GeneID" id="105122103"/>
<dbReference type="KEGG" id="peu:105122103"/>
<protein>
    <submittedName>
        <fullName evidence="2">Endoribonuclease Dicer homolog 3</fullName>
    </submittedName>
</protein>
<proteinExistence type="predicted"/>
<dbReference type="AlphaFoldDB" id="A0AAJ6TYC8"/>
<reference evidence="2" key="1">
    <citation type="submission" date="2025-08" db="UniProtKB">
        <authorList>
            <consortium name="RefSeq"/>
        </authorList>
    </citation>
    <scope>IDENTIFICATION</scope>
</reference>
<sequence>MKKGGPRSALYDLCKKVQWPMPTFDTTETKSRNAIEFGEGPQKRKGFDSHVSKIILKMLSFGVVECEGEARADKKTSYDSAGLVMLQKWGQVIIGGSILEA</sequence>
<accession>A0AAJ6TYC8</accession>
<dbReference type="Proteomes" id="UP000694918">
    <property type="component" value="Unplaced"/>
</dbReference>
<gene>
    <name evidence="2" type="primary">LOC105122103</name>
</gene>
<evidence type="ECO:0000313" key="2">
    <source>
        <dbReference type="RefSeq" id="XP_011019322.1"/>
    </source>
</evidence>
<evidence type="ECO:0000313" key="1">
    <source>
        <dbReference type="Proteomes" id="UP000694918"/>
    </source>
</evidence>
<name>A0AAJ6TYC8_POPEU</name>
<keyword evidence="1" id="KW-1185">Reference proteome</keyword>
<dbReference type="Gene3D" id="3.30.160.20">
    <property type="match status" value="1"/>
</dbReference>
<organism evidence="1 2">
    <name type="scientific">Populus euphratica</name>
    <name type="common">Euphrates poplar</name>
    <dbReference type="NCBI Taxonomy" id="75702"/>
    <lineage>
        <taxon>Eukaryota</taxon>
        <taxon>Viridiplantae</taxon>
        <taxon>Streptophyta</taxon>
        <taxon>Embryophyta</taxon>
        <taxon>Tracheophyta</taxon>
        <taxon>Spermatophyta</taxon>
        <taxon>Magnoliopsida</taxon>
        <taxon>eudicotyledons</taxon>
        <taxon>Gunneridae</taxon>
        <taxon>Pentapetalae</taxon>
        <taxon>rosids</taxon>
        <taxon>fabids</taxon>
        <taxon>Malpighiales</taxon>
        <taxon>Salicaceae</taxon>
        <taxon>Saliceae</taxon>
        <taxon>Populus</taxon>
    </lineage>
</organism>
<dbReference type="RefSeq" id="XP_011019322.1">
    <property type="nucleotide sequence ID" value="XM_011021020.1"/>
</dbReference>